<feature type="signal peptide" evidence="1">
    <location>
        <begin position="1"/>
        <end position="26"/>
    </location>
</feature>
<evidence type="ECO:0000313" key="3">
    <source>
        <dbReference type="Proteomes" id="UP001238163"/>
    </source>
</evidence>
<evidence type="ECO:0000313" key="2">
    <source>
        <dbReference type="EMBL" id="MDQ0290410.1"/>
    </source>
</evidence>
<dbReference type="EMBL" id="JAUSVL010000001">
    <property type="protein sequence ID" value="MDQ0290410.1"/>
    <property type="molecule type" value="Genomic_DNA"/>
</dbReference>
<organism evidence="2 3">
    <name type="scientific">Oligosphaera ethanolica</name>
    <dbReference type="NCBI Taxonomy" id="760260"/>
    <lineage>
        <taxon>Bacteria</taxon>
        <taxon>Pseudomonadati</taxon>
        <taxon>Lentisphaerota</taxon>
        <taxon>Oligosphaeria</taxon>
        <taxon>Oligosphaerales</taxon>
        <taxon>Oligosphaeraceae</taxon>
        <taxon>Oligosphaera</taxon>
    </lineage>
</organism>
<keyword evidence="3" id="KW-1185">Reference proteome</keyword>
<reference evidence="2" key="1">
    <citation type="submission" date="2023-07" db="EMBL/GenBank/DDBJ databases">
        <title>Genomic Encyclopedia of Type Strains, Phase IV (KMG-IV): sequencing the most valuable type-strain genomes for metagenomic binning, comparative biology and taxonomic classification.</title>
        <authorList>
            <person name="Goeker M."/>
        </authorList>
    </citation>
    <scope>NUCLEOTIDE SEQUENCE</scope>
    <source>
        <strain evidence="2">DSM 24202</strain>
    </source>
</reference>
<accession>A0AAE4APD5</accession>
<name>A0AAE4APD5_9BACT</name>
<dbReference type="Proteomes" id="UP001238163">
    <property type="component" value="Unassembled WGS sequence"/>
</dbReference>
<protein>
    <recommendedName>
        <fullName evidence="4">Secreted protein</fullName>
    </recommendedName>
</protein>
<dbReference type="AlphaFoldDB" id="A0AAE4APD5"/>
<evidence type="ECO:0008006" key="4">
    <source>
        <dbReference type="Google" id="ProtNLM"/>
    </source>
</evidence>
<keyword evidence="1" id="KW-0732">Signal</keyword>
<evidence type="ECO:0000256" key="1">
    <source>
        <dbReference type="SAM" id="SignalP"/>
    </source>
</evidence>
<gene>
    <name evidence="2" type="ORF">J3R75_002517</name>
</gene>
<sequence length="248" mass="28229">MTRFYRIASALAVILLATGGQNVTLADQPATDQQQSMESLSAEEFLREVRRPLRTDAWGEITGSITHKTGDSTSVKGIIRVRITFTPESMHAQVVLNDVNVYGFEQKHGQDDKTSTMLDLPKEEQAPGLFSFGVVPADLTFAFIYWDFVAELPRQSSRLRECRVMKLADPKSTDTVQVWFSAQHGFPMEAWWYHHGEDNPWRKLELKGAKKHANGLWFVKEMRLDGHEWKTLVRFDHAEINPIGPDGK</sequence>
<proteinExistence type="predicted"/>
<feature type="chain" id="PRO_5041925744" description="Secreted protein" evidence="1">
    <location>
        <begin position="27"/>
        <end position="248"/>
    </location>
</feature>
<dbReference type="RefSeq" id="WP_307261921.1">
    <property type="nucleotide sequence ID" value="NZ_JAUSVL010000001.1"/>
</dbReference>
<comment type="caution">
    <text evidence="2">The sequence shown here is derived from an EMBL/GenBank/DDBJ whole genome shotgun (WGS) entry which is preliminary data.</text>
</comment>